<evidence type="ECO:0000313" key="2">
    <source>
        <dbReference type="EMBL" id="OIQ51130.1"/>
    </source>
</evidence>
<dbReference type="Proteomes" id="UP000181901">
    <property type="component" value="Unassembled WGS sequence"/>
</dbReference>
<organism evidence="2 3">
    <name type="scientific">Pseudodesulfovibrio hydrargyri</name>
    <dbReference type="NCBI Taxonomy" id="2125990"/>
    <lineage>
        <taxon>Bacteria</taxon>
        <taxon>Pseudomonadati</taxon>
        <taxon>Thermodesulfobacteriota</taxon>
        <taxon>Desulfovibrionia</taxon>
        <taxon>Desulfovibrionales</taxon>
        <taxon>Desulfovibrionaceae</taxon>
    </lineage>
</organism>
<comment type="caution">
    <text evidence="2">The sequence shown here is derived from an EMBL/GenBank/DDBJ whole genome shotgun (WGS) entry which is preliminary data.</text>
</comment>
<evidence type="ECO:0000256" key="1">
    <source>
        <dbReference type="SAM" id="Phobius"/>
    </source>
</evidence>
<keyword evidence="1" id="KW-0812">Transmembrane</keyword>
<dbReference type="AlphaFoldDB" id="A0A1J5MYQ2"/>
<sequence>MQTKKCHKCGVENLLKADKCFNCGAKLSAKAGILYLFKIALVIGVAFIIGQCAFGH</sequence>
<feature type="transmembrane region" description="Helical" evidence="1">
    <location>
        <begin position="33"/>
        <end position="54"/>
    </location>
</feature>
<evidence type="ECO:0000313" key="3">
    <source>
        <dbReference type="Proteomes" id="UP000181901"/>
    </source>
</evidence>
<name>A0A1J5MYQ2_9BACT</name>
<keyword evidence="1" id="KW-0472">Membrane</keyword>
<keyword evidence="3" id="KW-1185">Reference proteome</keyword>
<proteinExistence type="predicted"/>
<protein>
    <recommendedName>
        <fullName evidence="4">Zinc-ribbon domain-containing protein</fullName>
    </recommendedName>
</protein>
<evidence type="ECO:0008006" key="4">
    <source>
        <dbReference type="Google" id="ProtNLM"/>
    </source>
</evidence>
<dbReference type="EMBL" id="LKAQ01000004">
    <property type="protein sequence ID" value="OIQ51130.1"/>
    <property type="molecule type" value="Genomic_DNA"/>
</dbReference>
<accession>A0A1J5MYQ2</accession>
<keyword evidence="1" id="KW-1133">Transmembrane helix</keyword>
<reference evidence="2 3" key="1">
    <citation type="submission" date="2015-09" db="EMBL/GenBank/DDBJ databases">
        <title>Genome of Desulfovibrio dechloracetivorans BerOc1, a mercury methylating strain isolated from highly hydrocarbons and metals contaminated coastal sediments.</title>
        <authorList>
            <person name="Goni Urriza M."/>
            <person name="Gassie C."/>
            <person name="Bouchez O."/>
            <person name="Klopp C."/>
            <person name="Ranchou-Peyruse A."/>
            <person name="Remy G."/>
        </authorList>
    </citation>
    <scope>NUCLEOTIDE SEQUENCE [LARGE SCALE GENOMIC DNA]</scope>
    <source>
        <strain evidence="2 3">BerOc1</strain>
    </source>
</reference>
<gene>
    <name evidence="2" type="ORF">BerOc1_03075</name>
</gene>